<dbReference type="GO" id="GO:0016787">
    <property type="term" value="F:hydrolase activity"/>
    <property type="evidence" value="ECO:0007669"/>
    <property type="project" value="UniProtKB-KW"/>
</dbReference>
<reference evidence="10" key="1">
    <citation type="journal article" date="2017" name="Nat. Microbiol.">
        <title>Global analysis of biosynthetic gene clusters reveals vast potential of secondary metabolite production in Penicillium species.</title>
        <authorList>
            <person name="Nielsen J.C."/>
            <person name="Grijseels S."/>
            <person name="Prigent S."/>
            <person name="Ji B."/>
            <person name="Dainat J."/>
            <person name="Nielsen K.F."/>
            <person name="Frisvad J.C."/>
            <person name="Workman M."/>
            <person name="Nielsen J."/>
        </authorList>
    </citation>
    <scope>NUCLEOTIDE SEQUENCE [LARGE SCALE GENOMIC DNA]</scope>
    <source>
        <strain evidence="10">IBT 11843</strain>
    </source>
</reference>
<keyword evidence="5" id="KW-0067">ATP-binding</keyword>
<dbReference type="InterPro" id="IPR027417">
    <property type="entry name" value="P-loop_NTPase"/>
</dbReference>
<evidence type="ECO:0008006" key="11">
    <source>
        <dbReference type="Google" id="ProtNLM"/>
    </source>
</evidence>
<name>A0A1V6PGK0_PENDC</name>
<evidence type="ECO:0000259" key="7">
    <source>
        <dbReference type="Pfam" id="PF13086"/>
    </source>
</evidence>
<proteinExistence type="inferred from homology"/>
<gene>
    <name evidence="9" type="ORF">PENDEC_c006G01992</name>
</gene>
<keyword evidence="4" id="KW-0347">Helicase</keyword>
<sequence>MEDNDEDFVEFRYQNSAETRNHNTHTNIWLQSLRTKKRDYFIGQACLVGPADELFGTFRVDTQNPGITWTLAFFHDYEEPFIEFEAEIRTAKEDGEFKSHWPSEEASFRIFREHIEGFEVKEVIMGNSSDKARGPLRSVYDRMTDSNDQEPLVAPASLVENRPAEQEYIQDGKMWCFLVKLTPHSKVEREGPGMFRERDYRGLTDEVNKIRDHLRETETLCMFVRTKRLKSGLEDMIAGLESQADHPYGPFFGEHPTKPFLQVGQINPCPPKAKSQASMAFHSIAEYVVKAGYGTILENALEQQCTGVGKAIQCSLVTVLPPGVTTEGVPNELLGFLTVPEGYSIPQPGETFPLLFPKFHAANHETSRCDDSQEGSSIPQPAKVVGPSEAAPATDDWGSSTTKDDWANSTTTDDWGNRTTTDDVPVEDAEPHGGLTYIEEQLQALDDDEADAYPWESGWRCRVLTPAPFAPVGRVTIHMRRCLDKETNLPIISEESEEPRALTPKTNAAFDLHDALSREQPQDCRIKRISSQKPYKQQISACYGLVYNTSSIHSTLFANNAMDLPEVNIYKSITPENLIQYANRVKTDKTMNQEQLSVFEKFQKLRGWIGCVQGPPGTGKTYTLARCVLPFLLYPKKDANPGESPEEPGPDEIPRAKRSDPARHQVLLLAPTNAAADHLAQSLNDLIQRHSDEFTNGKPKVVRVYPIDAEEDTYCKPGAAIPSMGEEAGTDADVGQALQAEIPSTKIPSTEIPSTKIPSTKIPSTKIPSTEIPSTMIPSIGEEAMTEPAIPSMDEETVTDADVEQALQAEIPSTKIPSTEIPSTEIPSIGEEAVAEPAIPSMDEETVTDGDVGQALQAEIPSMDEETVTDADVEQALQAEIVYKLFWDYYTENKPSRQLTRSSASRITLHELSLGHQIMEFAKNDARWDQWLMQRDDLVVGDLDPEQKSDYLAYGKYMLQQVLADADIVVCTLFSAGQNIIREAINPDAIFVDEAAMTKETDLWPLYTYFNPRDHPLLLFGDHHQLQSIVKSTPDTNQFHRQLQLSPFARFVYAGFLVELLREQHRMVPGISAIVNRVFYANELRDAMQVTLPHRELARKILEWNKDHFACDSNVIFVNVPDSTPWKVGPSTINDKFAEEGITICRDLLYEHIVDPKDIVILTPYEAQYRLYQRLLVQAHVQSPYLGFNNVDVRKVDSFQGQESPVVIFDVTFTEKLGFMSVPNRWNVALSRARDALYVLSDSAGIRKKGGRVYCITQTIKIADEKELWIDSQEQVMAKGKRHAGLAAEKDHEREATETASNTFRKIPIRFIEKPSDQDEASGFMS</sequence>
<evidence type="ECO:0000256" key="2">
    <source>
        <dbReference type="ARBA" id="ARBA00022741"/>
    </source>
</evidence>
<dbReference type="STRING" id="69771.A0A1V6PGK0"/>
<dbReference type="EMBL" id="MDYL01000006">
    <property type="protein sequence ID" value="OQD75837.1"/>
    <property type="molecule type" value="Genomic_DNA"/>
</dbReference>
<accession>A0A1V6PGK0</accession>
<evidence type="ECO:0000259" key="8">
    <source>
        <dbReference type="Pfam" id="PF13087"/>
    </source>
</evidence>
<dbReference type="PANTHER" id="PTHR43788:SF8">
    <property type="entry name" value="DNA-BINDING PROTEIN SMUBP-2"/>
    <property type="match status" value="1"/>
</dbReference>
<evidence type="ECO:0000256" key="5">
    <source>
        <dbReference type="ARBA" id="ARBA00022840"/>
    </source>
</evidence>
<organism evidence="9 10">
    <name type="scientific">Penicillium decumbens</name>
    <dbReference type="NCBI Taxonomy" id="69771"/>
    <lineage>
        <taxon>Eukaryota</taxon>
        <taxon>Fungi</taxon>
        <taxon>Dikarya</taxon>
        <taxon>Ascomycota</taxon>
        <taxon>Pezizomycotina</taxon>
        <taxon>Eurotiomycetes</taxon>
        <taxon>Eurotiomycetidae</taxon>
        <taxon>Eurotiales</taxon>
        <taxon>Aspergillaceae</taxon>
        <taxon>Penicillium</taxon>
    </lineage>
</organism>
<evidence type="ECO:0000256" key="4">
    <source>
        <dbReference type="ARBA" id="ARBA00022806"/>
    </source>
</evidence>
<evidence type="ECO:0000256" key="1">
    <source>
        <dbReference type="ARBA" id="ARBA00007913"/>
    </source>
</evidence>
<evidence type="ECO:0000256" key="6">
    <source>
        <dbReference type="SAM" id="MobiDB-lite"/>
    </source>
</evidence>
<dbReference type="InterPro" id="IPR041679">
    <property type="entry name" value="DNA2/NAM7-like_C"/>
</dbReference>
<feature type="region of interest" description="Disordered" evidence="6">
    <location>
        <begin position="748"/>
        <end position="773"/>
    </location>
</feature>
<dbReference type="InterPro" id="IPR041677">
    <property type="entry name" value="DNA2/NAM7_AAA_11"/>
</dbReference>
<dbReference type="Proteomes" id="UP000191522">
    <property type="component" value="Unassembled WGS sequence"/>
</dbReference>
<feature type="domain" description="DNA2/NAM7 helicase helicase" evidence="7">
    <location>
        <begin position="591"/>
        <end position="708"/>
    </location>
</feature>
<dbReference type="OrthoDB" id="4350574at2759"/>
<dbReference type="GO" id="GO:0005524">
    <property type="term" value="F:ATP binding"/>
    <property type="evidence" value="ECO:0007669"/>
    <property type="project" value="UniProtKB-KW"/>
</dbReference>
<dbReference type="SUPFAM" id="SSF52540">
    <property type="entry name" value="P-loop containing nucleoside triphosphate hydrolases"/>
    <property type="match status" value="1"/>
</dbReference>
<keyword evidence="3" id="KW-0378">Hydrolase</keyword>
<evidence type="ECO:0000256" key="3">
    <source>
        <dbReference type="ARBA" id="ARBA00022801"/>
    </source>
</evidence>
<feature type="domain" description="DNA2/NAM7 helicase helicase" evidence="7">
    <location>
        <begin position="957"/>
        <end position="1032"/>
    </location>
</feature>
<comment type="similarity">
    <text evidence="1">Belongs to the DNA2/NAM7 helicase family.</text>
</comment>
<dbReference type="Gene3D" id="3.40.50.300">
    <property type="entry name" value="P-loop containing nucleotide triphosphate hydrolases"/>
    <property type="match status" value="3"/>
</dbReference>
<dbReference type="CDD" id="cd18808">
    <property type="entry name" value="SF1_C_Upf1"/>
    <property type="match status" value="1"/>
</dbReference>
<dbReference type="Pfam" id="PF13087">
    <property type="entry name" value="AAA_12"/>
    <property type="match status" value="1"/>
</dbReference>
<keyword evidence="10" id="KW-1185">Reference proteome</keyword>
<dbReference type="Pfam" id="PF13086">
    <property type="entry name" value="AAA_11"/>
    <property type="match status" value="2"/>
</dbReference>
<dbReference type="GO" id="GO:0043139">
    <property type="term" value="F:5'-3' DNA helicase activity"/>
    <property type="evidence" value="ECO:0007669"/>
    <property type="project" value="TreeGrafter"/>
</dbReference>
<feature type="domain" description="DNA2/NAM7 helicase-like C-terminal" evidence="8">
    <location>
        <begin position="1044"/>
        <end position="1243"/>
    </location>
</feature>
<keyword evidence="2" id="KW-0547">Nucleotide-binding</keyword>
<dbReference type="PANTHER" id="PTHR43788">
    <property type="entry name" value="DNA2/NAM7 HELICASE FAMILY MEMBER"/>
    <property type="match status" value="1"/>
</dbReference>
<comment type="caution">
    <text evidence="9">The sequence shown here is derived from an EMBL/GenBank/DDBJ whole genome shotgun (WGS) entry which is preliminary data.</text>
</comment>
<feature type="compositionally biased region" description="Low complexity" evidence="6">
    <location>
        <begin position="410"/>
        <end position="423"/>
    </location>
</feature>
<evidence type="ECO:0000313" key="10">
    <source>
        <dbReference type="Proteomes" id="UP000191522"/>
    </source>
</evidence>
<protein>
    <recommendedName>
        <fullName evidence="11">DNA2/NAM7 helicase-like C-terminal domain-containing protein</fullName>
    </recommendedName>
</protein>
<evidence type="ECO:0000313" key="9">
    <source>
        <dbReference type="EMBL" id="OQD75837.1"/>
    </source>
</evidence>
<feature type="region of interest" description="Disordered" evidence="6">
    <location>
        <begin position="638"/>
        <end position="657"/>
    </location>
</feature>
<feature type="region of interest" description="Disordered" evidence="6">
    <location>
        <begin position="365"/>
        <end position="431"/>
    </location>
</feature>
<dbReference type="InterPro" id="IPR050534">
    <property type="entry name" value="Coronavir_polyprotein_1ab"/>
</dbReference>
<dbReference type="InterPro" id="IPR047187">
    <property type="entry name" value="SF1_C_Upf1"/>
</dbReference>